<proteinExistence type="predicted"/>
<evidence type="ECO:0000256" key="1">
    <source>
        <dbReference type="SAM" id="SignalP"/>
    </source>
</evidence>
<evidence type="ECO:0000313" key="2">
    <source>
        <dbReference type="EMBL" id="RIE09294.1"/>
    </source>
</evidence>
<dbReference type="RefSeq" id="WP_119119561.1">
    <property type="nucleotide sequence ID" value="NZ_QXIT01000054.1"/>
</dbReference>
<comment type="caution">
    <text evidence="3">The sequence shown here is derived from an EMBL/GenBank/DDBJ whole genome shotgun (WGS) entry which is preliminary data.</text>
</comment>
<evidence type="ECO:0008006" key="6">
    <source>
        <dbReference type="Google" id="ProtNLM"/>
    </source>
</evidence>
<dbReference type="EMBL" id="QXIT01000054">
    <property type="protein sequence ID" value="RIE09294.1"/>
    <property type="molecule type" value="Genomic_DNA"/>
</dbReference>
<reference evidence="4 5" key="1">
    <citation type="submission" date="2018-09" db="EMBL/GenBank/DDBJ databases">
        <title>Discovery and Ecogenomic Context for Candidatus Cryosericales, a Global Caldiserica Order Active in Thawing Permafrost.</title>
        <authorList>
            <person name="Martinez M.A."/>
            <person name="Woodcroft B.J."/>
            <person name="Ignacio Espinoza J.C."/>
            <person name="Zayed A."/>
            <person name="Singleton C.M."/>
            <person name="Boyd J."/>
            <person name="Li Y.-F."/>
            <person name="Purvine S."/>
            <person name="Maughan H."/>
            <person name="Hodgkins S.B."/>
            <person name="Anderson D."/>
            <person name="Sederholm M."/>
            <person name="Temperton B."/>
            <person name="Saleska S.R."/>
            <person name="Tyson G.W."/>
            <person name="Rich V.I."/>
        </authorList>
    </citation>
    <scope>NUCLEOTIDE SEQUENCE [LARGE SCALE GENOMIC DNA]</scope>
    <source>
        <strain evidence="3 5">SMC5</strain>
        <strain evidence="2 4">SMC6</strain>
    </source>
</reference>
<dbReference type="Proteomes" id="UP000266489">
    <property type="component" value="Unassembled WGS sequence"/>
</dbReference>
<keyword evidence="1" id="KW-0732">Signal</keyword>
<accession>A0A398DBZ9</accession>
<organism evidence="3 5">
    <name type="scientific">Candidatus Cryosericum odellii</name>
    <dbReference type="NCBI Taxonomy" id="2290917"/>
    <lineage>
        <taxon>Bacteria</taxon>
        <taxon>Pseudomonadati</taxon>
        <taxon>Caldisericota/Cryosericota group</taxon>
        <taxon>Candidatus Cryosericota</taxon>
        <taxon>Candidatus Cryosericia</taxon>
        <taxon>Candidatus Cryosericales</taxon>
        <taxon>Candidatus Cryosericaceae</taxon>
        <taxon>Candidatus Cryosericum</taxon>
    </lineage>
</organism>
<keyword evidence="4" id="KW-1185">Reference proteome</keyword>
<evidence type="ECO:0000313" key="4">
    <source>
        <dbReference type="Proteomes" id="UP000266260"/>
    </source>
</evidence>
<evidence type="ECO:0000313" key="3">
    <source>
        <dbReference type="EMBL" id="RIE13126.1"/>
    </source>
</evidence>
<dbReference type="Proteomes" id="UP000266260">
    <property type="component" value="Unassembled WGS sequence"/>
</dbReference>
<dbReference type="SUPFAM" id="SSF101898">
    <property type="entry name" value="NHL repeat"/>
    <property type="match status" value="1"/>
</dbReference>
<accession>A0A398DDZ0</accession>
<dbReference type="AlphaFoldDB" id="A0A398DBZ9"/>
<feature type="signal peptide" evidence="1">
    <location>
        <begin position="1"/>
        <end position="17"/>
    </location>
</feature>
<protein>
    <recommendedName>
        <fullName evidence="6">WD40 repeat domain-containing protein</fullName>
    </recommendedName>
</protein>
<gene>
    <name evidence="3" type="ORF">SMC5_03195</name>
    <name evidence="2" type="ORF">SMC6_02975</name>
</gene>
<evidence type="ECO:0000313" key="5">
    <source>
        <dbReference type="Proteomes" id="UP000266489"/>
    </source>
</evidence>
<feature type="chain" id="PRO_5044587968" description="WD40 repeat domain-containing protein" evidence="1">
    <location>
        <begin position="18"/>
        <end position="385"/>
    </location>
</feature>
<dbReference type="EMBL" id="QXIU01000080">
    <property type="protein sequence ID" value="RIE13126.1"/>
    <property type="molecule type" value="Genomic_DNA"/>
</dbReference>
<dbReference type="PROSITE" id="PS51257">
    <property type="entry name" value="PROKAR_LIPOPROTEIN"/>
    <property type="match status" value="1"/>
</dbReference>
<name>A0A398DBZ9_9BACT</name>
<sequence length="385" mass="41065">MKKLCSLVLVAVLCVTAATGCSRSAGISPVTMVTELGTNAAGKTLTAYLVTWDIQRGTLVLSDTPLFHRSYYSDDWPRMLWSSGPPFTVLQRSVDQVQGGVKKHLLMLQPAASDTRVLAWPAKLALSMKAQESVSWYAWDKKVFMSAPVEMIISPYNYKTLDGKSVQITQYTTPVKMLAAMLPLGLNHITAIYGSGSLENGFVLVETGAIGGTSDSSDSLQLIRLTGGKATWLPCGDAPCGGVVSGAGPQFVRIGSRLYLLGGCRNKIAMIDTAAAKPVITYPTGINRTFSSLITKAGKDTVTGAPFSAAFEGSGTVLQLSLFNWTLNGTQTYALNEDGTILGYLEGDTSGRLWCMNASGRRLSSVSLPNVQYSSSPSPDLFAGW</sequence>